<reference evidence="1" key="1">
    <citation type="journal article" date="2010" name="Mol. Biol. Evol.">
        <title>Divergence of recently duplicated M{gamma}-type MADS-box genes in Petunia.</title>
        <authorList>
            <person name="Bemer M."/>
            <person name="Gordon J."/>
            <person name="Weterings K."/>
            <person name="Angenent G.C."/>
        </authorList>
    </citation>
    <scope>NUCLEOTIDE SEQUENCE</scope>
</reference>
<gene>
    <name evidence="1" type="primary">MADSy6</name>
</gene>
<dbReference type="GO" id="GO:0003677">
    <property type="term" value="F:DNA binding"/>
    <property type="evidence" value="ECO:0007669"/>
    <property type="project" value="InterPro"/>
</dbReference>
<dbReference type="GO" id="GO:0046983">
    <property type="term" value="F:protein dimerization activity"/>
    <property type="evidence" value="ECO:0007669"/>
    <property type="project" value="InterPro"/>
</dbReference>
<dbReference type="SUPFAM" id="SSF55455">
    <property type="entry name" value="SRF-like"/>
    <property type="match status" value="1"/>
</dbReference>
<sequence length="69" mass="7765">MDTVSEKALLTRKIEILREKARELSTRCGVELAIIISKPGENTSIVWPSQTLAEERANTPEVQKIKNDD</sequence>
<organism evidence="1">
    <name type="scientific">Petunia hybrida</name>
    <name type="common">Petunia</name>
    <dbReference type="NCBI Taxonomy" id="4102"/>
    <lineage>
        <taxon>Eukaryota</taxon>
        <taxon>Viridiplantae</taxon>
        <taxon>Streptophyta</taxon>
        <taxon>Embryophyta</taxon>
        <taxon>Tracheophyta</taxon>
        <taxon>Spermatophyta</taxon>
        <taxon>Magnoliopsida</taxon>
        <taxon>eudicotyledons</taxon>
        <taxon>Gunneridae</taxon>
        <taxon>Pentapetalae</taxon>
        <taxon>asterids</taxon>
        <taxon>lamiids</taxon>
        <taxon>Solanales</taxon>
        <taxon>Solanaceae</taxon>
        <taxon>Petunioideae</taxon>
        <taxon>Petunia</taxon>
    </lineage>
</organism>
<proteinExistence type="predicted"/>
<protein>
    <submittedName>
        <fullName evidence="1">Type I MADS box transcription factor</fullName>
    </submittedName>
</protein>
<accession>B6DT63</accession>
<dbReference type="InterPro" id="IPR036879">
    <property type="entry name" value="TF_MADSbox_sf"/>
</dbReference>
<dbReference type="EMBL" id="FJ168511">
    <property type="protein sequence ID" value="ACI05257.1"/>
    <property type="molecule type" value="Genomic_DNA"/>
</dbReference>
<dbReference type="AlphaFoldDB" id="B6DT63"/>
<evidence type="ECO:0000313" key="1">
    <source>
        <dbReference type="EMBL" id="ACI05257.1"/>
    </source>
</evidence>
<dbReference type="Gene3D" id="3.40.1810.10">
    <property type="entry name" value="Transcription factor, MADS-box"/>
    <property type="match status" value="1"/>
</dbReference>
<name>B6DT63_PETHY</name>